<protein>
    <submittedName>
        <fullName evidence="1">Uncharacterized protein</fullName>
    </submittedName>
</protein>
<keyword evidence="2" id="KW-1185">Reference proteome</keyword>
<evidence type="ECO:0000313" key="2">
    <source>
        <dbReference type="Proteomes" id="UP000299102"/>
    </source>
</evidence>
<dbReference type="Proteomes" id="UP000299102">
    <property type="component" value="Unassembled WGS sequence"/>
</dbReference>
<dbReference type="OrthoDB" id="10017160at2759"/>
<comment type="caution">
    <text evidence="1">The sequence shown here is derived from an EMBL/GenBank/DDBJ whole genome shotgun (WGS) entry which is preliminary data.</text>
</comment>
<reference evidence="1 2" key="1">
    <citation type="journal article" date="2019" name="Commun. Biol.">
        <title>The bagworm genome reveals a unique fibroin gene that provides high tensile strength.</title>
        <authorList>
            <person name="Kono N."/>
            <person name="Nakamura H."/>
            <person name="Ohtoshi R."/>
            <person name="Tomita M."/>
            <person name="Numata K."/>
            <person name="Arakawa K."/>
        </authorList>
    </citation>
    <scope>NUCLEOTIDE SEQUENCE [LARGE SCALE GENOMIC DNA]</scope>
</reference>
<sequence length="174" mass="19582">MLGLSRQYGASGGREGGGAVRERLYGQNGVCNYVFEPIARDSDERAASPSEPTDVAHSELSDAARIHLIWEENITASIRSRRNSETRPSGTSSARARGFHNSVCVDQQSLFWLRTAFGDEAPCKTTTYDCFSEFKRDRVNLRDEFRDGRPSTIVKNKHRCRAQYDQSRQACDLL</sequence>
<gene>
    <name evidence="1" type="ORF">EVAR_25284_1</name>
</gene>
<name>A0A4C1VPV0_EUMVA</name>
<dbReference type="EMBL" id="BGZK01000381">
    <property type="protein sequence ID" value="GBP40432.1"/>
    <property type="molecule type" value="Genomic_DNA"/>
</dbReference>
<organism evidence="1 2">
    <name type="scientific">Eumeta variegata</name>
    <name type="common">Bagworm moth</name>
    <name type="synonym">Eumeta japonica</name>
    <dbReference type="NCBI Taxonomy" id="151549"/>
    <lineage>
        <taxon>Eukaryota</taxon>
        <taxon>Metazoa</taxon>
        <taxon>Ecdysozoa</taxon>
        <taxon>Arthropoda</taxon>
        <taxon>Hexapoda</taxon>
        <taxon>Insecta</taxon>
        <taxon>Pterygota</taxon>
        <taxon>Neoptera</taxon>
        <taxon>Endopterygota</taxon>
        <taxon>Lepidoptera</taxon>
        <taxon>Glossata</taxon>
        <taxon>Ditrysia</taxon>
        <taxon>Tineoidea</taxon>
        <taxon>Psychidae</taxon>
        <taxon>Oiketicinae</taxon>
        <taxon>Eumeta</taxon>
    </lineage>
</organism>
<accession>A0A4C1VPV0</accession>
<proteinExistence type="predicted"/>
<evidence type="ECO:0000313" key="1">
    <source>
        <dbReference type="EMBL" id="GBP40432.1"/>
    </source>
</evidence>
<dbReference type="AlphaFoldDB" id="A0A4C1VPV0"/>